<dbReference type="Proteomes" id="UP000002316">
    <property type="component" value="Chromosome 11"/>
</dbReference>
<evidence type="ECO:0000313" key="3">
    <source>
        <dbReference type="Proteomes" id="UP000002316"/>
    </source>
</evidence>
<protein>
    <submittedName>
        <fullName evidence="2">Uncharacterized protein</fullName>
    </submittedName>
</protein>
<accession>D0A973</accession>
<dbReference type="GeneID" id="23866513"/>
<gene>
    <name evidence="2" type="ORF">TbgDal_XI13430</name>
</gene>
<dbReference type="KEGG" id="tbg:TbgDal_XI13430"/>
<dbReference type="VEuPathDB" id="TriTrypDB:Tbg972.11.13430"/>
<evidence type="ECO:0000313" key="2">
    <source>
        <dbReference type="EMBL" id="CBH18224.1"/>
    </source>
</evidence>
<evidence type="ECO:0000256" key="1">
    <source>
        <dbReference type="SAM" id="MobiDB-lite"/>
    </source>
</evidence>
<sequence>MWVCGVRNGVCGVLLSAAPHEPRPSLPFPSRGALALTGVSQPRRSRRLLTFPLRNLAPAWNIGPFSHPGGGGGGRGRARGRNHIHAVYFLSILSCAIELIWNFPSECVPSRRRKKLNYPCFIWPLSCLVKFIKWGGGRTQEMHPHRDTTPLQRFSPWAPHQDDSSNNAPTYVIQNQKAFLPLRRVRVSNFLFSIFQCREGFTQIKAYAQKDFDNRARKGAILRPCPHSCRCATQRRGGSSKVGYMRRQRNYRDGTNALR</sequence>
<dbReference type="AlphaFoldDB" id="D0A973"/>
<reference evidence="3" key="1">
    <citation type="journal article" date="2010" name="PLoS Negl. Trop. Dis.">
        <title>The genome sequence of Trypanosoma brucei gambiense, causative agent of chronic human african trypanosomiasis.</title>
        <authorList>
            <person name="Jackson A.P."/>
            <person name="Sanders M."/>
            <person name="Berry A."/>
            <person name="McQuillan J."/>
            <person name="Aslett M.A."/>
            <person name="Quail M.A."/>
            <person name="Chukualim B."/>
            <person name="Capewell P."/>
            <person name="MacLeod A."/>
            <person name="Melville S.E."/>
            <person name="Gibson W."/>
            <person name="Barry J.D."/>
            <person name="Berriman M."/>
            <person name="Hertz-Fowler C."/>
        </authorList>
    </citation>
    <scope>NUCLEOTIDE SEQUENCE [LARGE SCALE GENOMIC DNA]</scope>
    <source>
        <strain evidence="3">MHOM/CI/86/DAL972</strain>
    </source>
</reference>
<feature type="region of interest" description="Disordered" evidence="1">
    <location>
        <begin position="236"/>
        <end position="259"/>
    </location>
</feature>
<proteinExistence type="predicted"/>
<organism evidence="2 3">
    <name type="scientific">Trypanosoma brucei gambiense (strain MHOM/CI/86/DAL972)</name>
    <dbReference type="NCBI Taxonomy" id="679716"/>
    <lineage>
        <taxon>Eukaryota</taxon>
        <taxon>Discoba</taxon>
        <taxon>Euglenozoa</taxon>
        <taxon>Kinetoplastea</taxon>
        <taxon>Metakinetoplastina</taxon>
        <taxon>Trypanosomatida</taxon>
        <taxon>Trypanosomatidae</taxon>
        <taxon>Trypanosoma</taxon>
    </lineage>
</organism>
<name>D0A973_TRYB9</name>
<dbReference type="RefSeq" id="XP_011780488.1">
    <property type="nucleotide sequence ID" value="XM_011782186.1"/>
</dbReference>
<dbReference type="EMBL" id="FN554974">
    <property type="protein sequence ID" value="CBH18224.1"/>
    <property type="molecule type" value="Genomic_DNA"/>
</dbReference>